<proteinExistence type="predicted"/>
<keyword evidence="4" id="KW-1185">Reference proteome</keyword>
<dbReference type="Gene3D" id="3.10.330.10">
    <property type="match status" value="1"/>
</dbReference>
<dbReference type="GO" id="GO:0005524">
    <property type="term" value="F:ATP binding"/>
    <property type="evidence" value="ECO:0007669"/>
    <property type="project" value="UniProtKB-KW"/>
</dbReference>
<dbReference type="STRING" id="131310.A0A0N4ZP68"/>
<evidence type="ECO:0000313" key="5">
    <source>
        <dbReference type="WBParaSite" id="PTRK_0001032900.1"/>
    </source>
</evidence>
<evidence type="ECO:0000313" key="4">
    <source>
        <dbReference type="Proteomes" id="UP000038045"/>
    </source>
</evidence>
<accession>A0A0N4ZP68</accession>
<dbReference type="Proteomes" id="UP000038045">
    <property type="component" value="Unplaced"/>
</dbReference>
<feature type="domain" description="Peroxisomal ATPase PEX1 N-terminal C-lobe" evidence="3">
    <location>
        <begin position="103"/>
        <end position="180"/>
    </location>
</feature>
<dbReference type="InterPro" id="IPR029067">
    <property type="entry name" value="CDC48_domain_2-like_sf"/>
</dbReference>
<protein>
    <submittedName>
        <fullName evidence="5">PEX-1N domain-containing protein</fullName>
    </submittedName>
</protein>
<dbReference type="GO" id="GO:0005777">
    <property type="term" value="C:peroxisome"/>
    <property type="evidence" value="ECO:0007669"/>
    <property type="project" value="InterPro"/>
</dbReference>
<dbReference type="Pfam" id="PF09262">
    <property type="entry name" value="PEX-1N"/>
    <property type="match status" value="1"/>
</dbReference>
<keyword evidence="1" id="KW-0547">Nucleotide-binding</keyword>
<sequence length="404" mass="46286">MINIVAVILFHNQNNSNCFLSLENNVSNNKNGQHIGTFRINKDGKSLVLNGYSIDNAEKDSLSKGKHCYIYINSILGNIYNFHHDDIVEVEFIDSYTLINADRVVLKPKTDNDYKIIDETSSLIESIFLDQVSVLENNMEFILWIQDNIFVSIIVKNIEAKSISLSGIYHLNNTTEIVVEMGTKKQYKSTVDKELQINDNISNFLTLNQKNLKDKVYRILNKHNYSHSTILVSDSTISYGLYIVNVVTLNLSFYGCLKNLPFMVPEGHCLLPSHINAREFTNILVNTISFNKIQKLNEIILLKNENCNDRLYMKDEISRMDTCLNFSSEYSAIVIDKNGINIQKNNEKIIFDVDKYSNIECGYFFTDSIPKITINYCLKLIPNKEEKNEIPIKVINILSVNNGT</sequence>
<evidence type="ECO:0000259" key="3">
    <source>
        <dbReference type="Pfam" id="PF09262"/>
    </source>
</evidence>
<organism evidence="4 5">
    <name type="scientific">Parastrongyloides trichosuri</name>
    <name type="common">Possum-specific nematode worm</name>
    <dbReference type="NCBI Taxonomy" id="131310"/>
    <lineage>
        <taxon>Eukaryota</taxon>
        <taxon>Metazoa</taxon>
        <taxon>Ecdysozoa</taxon>
        <taxon>Nematoda</taxon>
        <taxon>Chromadorea</taxon>
        <taxon>Rhabditida</taxon>
        <taxon>Tylenchina</taxon>
        <taxon>Panagrolaimomorpha</taxon>
        <taxon>Strongyloidoidea</taxon>
        <taxon>Strongyloididae</taxon>
        <taxon>Parastrongyloides</taxon>
    </lineage>
</organism>
<keyword evidence="2" id="KW-0067">ATP-binding</keyword>
<dbReference type="WBParaSite" id="PTRK_0001032900.1">
    <property type="protein sequence ID" value="PTRK_0001032900.1"/>
    <property type="gene ID" value="PTRK_0001032900"/>
</dbReference>
<dbReference type="GO" id="GO:0007031">
    <property type="term" value="P:peroxisome organization"/>
    <property type="evidence" value="ECO:0007669"/>
    <property type="project" value="InterPro"/>
</dbReference>
<evidence type="ECO:0000256" key="2">
    <source>
        <dbReference type="ARBA" id="ARBA00022840"/>
    </source>
</evidence>
<evidence type="ECO:0000256" key="1">
    <source>
        <dbReference type="ARBA" id="ARBA00022741"/>
    </source>
</evidence>
<dbReference type="InterPro" id="IPR015342">
    <property type="entry name" value="PEX1-N_C-lobe"/>
</dbReference>
<dbReference type="AlphaFoldDB" id="A0A0N4ZP68"/>
<reference evidence="5" key="1">
    <citation type="submission" date="2017-02" db="UniProtKB">
        <authorList>
            <consortium name="WormBaseParasite"/>
        </authorList>
    </citation>
    <scope>IDENTIFICATION</scope>
</reference>
<dbReference type="SUPFAM" id="SSF54585">
    <property type="entry name" value="Cdc48 domain 2-like"/>
    <property type="match status" value="1"/>
</dbReference>
<name>A0A0N4ZP68_PARTI</name>